<gene>
    <name evidence="2" type="ORF">DJ021_04580</name>
</gene>
<sequence>MTDARPATPARRLRLILALVGVAVAVLALALYAARKVIAREALVSWLHAKGIAADAQVESFGPSGFTGRLRIGDAKRPDFTAARAEVGYGFRGFGLDVRSVTLRQPVLRARLHDGKLSLGSLDPLIEEFRRKPPRPDATKPSIRIDQGLLLLTTDYGPMQLRADARVRDDKLMSLDAAAAPARLRGPGFDASLGASAVTLRTHGDRVAITLDAPLAQATAGPVSAEAGRLRLTAAAPYPDLQHRRGDGAVVAQANLTGRRIALAGQGVEDAQLAAAFTGQATGWIPDLTVRGRAVADLRAASAALAGGRAGTLRAALTADDLSWTRKGGDAVSGVLKLAGGADSYALAELRLQGVTAAAQGPFSASAKRVSLRLTGSALGHGAWMGLGAPTAGDSTEIAAAKRAARGFRFAAPGVTLASDGGAARMALAQPVRLSPDRGGAVTLAQRGSGYRLTAAGGGLPKVEADVDQFALVPGGATADGRIRAALSIGPIQHGVFDASGTLRIADGAVSFTGDRCASVRAERLELGVNDVAHLAGQLCPEGRPLLTLGHGDWRIVGRARGVSAEVPFLQATVTGGSGAADLGQTGGRLNATLTVASAQVEDIAPASRFRPLTMSGKAALARDQWIAGLDVRDIGGRPVGHAELRHDGRAGVGRVDLDSGVLTFAEGGLQPAQLSPLAAALGSPVQGSARFVGAFAWTPAGATSGGTLSLPGLDFQSPAGRMTGLAGTVVFTSLAPLTVAPGGVLRADALAAILPLTGLSATFGLDAHALHVSGGEAAVGGGKVRLASLDVPLQPGAPTRGVLDVEGVELHDLVAASPFKDRVSLDARVSGRVPFETQGGKVQVSGGELHAIQPGRLSIQRTALSAVSASGAIEAPKAAPAPVASTDTFTDFAYQAMENLAFDKLDATLDSRPGGQLGVLFHVVGRHDPPQRQELAVTWLDLIRRNFMNRKLPLPSGTEVDLTLDTSLNLDDLLKDYADYQKLRSSRPVQP</sequence>
<dbReference type="RefSeq" id="WP_111456419.1">
    <property type="nucleotide sequence ID" value="NZ_QFYP01000001.1"/>
</dbReference>
<comment type="caution">
    <text evidence="2">The sequence shown here is derived from an EMBL/GenBank/DDBJ whole genome shotgun (WGS) entry which is preliminary data.</text>
</comment>
<dbReference type="Pfam" id="PF11739">
    <property type="entry name" value="YdbH-like"/>
    <property type="match status" value="1"/>
</dbReference>
<keyword evidence="1" id="KW-1133">Transmembrane helix</keyword>
<keyword evidence="1" id="KW-0472">Membrane</keyword>
<dbReference type="OrthoDB" id="7597031at2"/>
<dbReference type="InterPro" id="IPR021730">
    <property type="entry name" value="YdbH"/>
</dbReference>
<evidence type="ECO:0000313" key="2">
    <source>
        <dbReference type="EMBL" id="RAK59126.1"/>
    </source>
</evidence>
<evidence type="ECO:0000256" key="1">
    <source>
        <dbReference type="SAM" id="Phobius"/>
    </source>
</evidence>
<evidence type="ECO:0000313" key="3">
    <source>
        <dbReference type="Proteomes" id="UP000249842"/>
    </source>
</evidence>
<dbReference type="EMBL" id="QFYP01000001">
    <property type="protein sequence ID" value="RAK59126.1"/>
    <property type="molecule type" value="Genomic_DNA"/>
</dbReference>
<dbReference type="AlphaFoldDB" id="A0A328AZM1"/>
<accession>A0A328AZM1</accession>
<name>A0A328AZM1_9CAUL</name>
<feature type="transmembrane region" description="Helical" evidence="1">
    <location>
        <begin position="12"/>
        <end position="34"/>
    </location>
</feature>
<protein>
    <submittedName>
        <fullName evidence="2">C4-dicarboxylate ABC transporter</fullName>
    </submittedName>
</protein>
<reference evidence="3" key="1">
    <citation type="submission" date="2018-05" db="EMBL/GenBank/DDBJ databases">
        <authorList>
            <person name="Li X."/>
        </authorList>
    </citation>
    <scope>NUCLEOTIDE SEQUENCE [LARGE SCALE GENOMIC DNA]</scope>
    <source>
        <strain evidence="3">HKS-05</strain>
    </source>
</reference>
<keyword evidence="1" id="KW-0812">Transmembrane</keyword>
<proteinExistence type="predicted"/>
<keyword evidence="3" id="KW-1185">Reference proteome</keyword>
<dbReference type="Proteomes" id="UP000249842">
    <property type="component" value="Unassembled WGS sequence"/>
</dbReference>
<organism evidence="2 3">
    <name type="scientific">Phenylobacterium hankyongense</name>
    <dbReference type="NCBI Taxonomy" id="1813876"/>
    <lineage>
        <taxon>Bacteria</taxon>
        <taxon>Pseudomonadati</taxon>
        <taxon>Pseudomonadota</taxon>
        <taxon>Alphaproteobacteria</taxon>
        <taxon>Caulobacterales</taxon>
        <taxon>Caulobacteraceae</taxon>
        <taxon>Phenylobacterium</taxon>
    </lineage>
</organism>